<dbReference type="InParanoid" id="B3S6Y1"/>
<evidence type="ECO:0000313" key="8">
    <source>
        <dbReference type="EMBL" id="EDV21390.1"/>
    </source>
</evidence>
<gene>
    <name evidence="8" type="ORF">TRIADDRAFT_2796</name>
</gene>
<dbReference type="Proteomes" id="UP000009022">
    <property type="component" value="Unassembled WGS sequence"/>
</dbReference>
<reference evidence="8 9" key="1">
    <citation type="journal article" date="2008" name="Nature">
        <title>The Trichoplax genome and the nature of placozoans.</title>
        <authorList>
            <person name="Srivastava M."/>
            <person name="Begovic E."/>
            <person name="Chapman J."/>
            <person name="Putnam N.H."/>
            <person name="Hellsten U."/>
            <person name="Kawashima T."/>
            <person name="Kuo A."/>
            <person name="Mitros T."/>
            <person name="Salamov A."/>
            <person name="Carpenter M.L."/>
            <person name="Signorovitch A.Y."/>
            <person name="Moreno M.A."/>
            <person name="Kamm K."/>
            <person name="Grimwood J."/>
            <person name="Schmutz J."/>
            <person name="Shapiro H."/>
            <person name="Grigoriev I.V."/>
            <person name="Buss L.W."/>
            <person name="Schierwater B."/>
            <person name="Dellaporta S.L."/>
            <person name="Rokhsar D.S."/>
        </authorList>
    </citation>
    <scope>NUCLEOTIDE SEQUENCE [LARGE SCALE GENOMIC DNA]</scope>
    <source>
        <strain evidence="8 9">Grell-BS-1999</strain>
    </source>
</reference>
<dbReference type="InterPro" id="IPR039142">
    <property type="entry name" value="NRF1/Ewg"/>
</dbReference>
<evidence type="ECO:0000256" key="3">
    <source>
        <dbReference type="ARBA" id="ARBA00023015"/>
    </source>
</evidence>
<keyword evidence="3" id="KW-0805">Transcription regulation</keyword>
<dbReference type="InterPro" id="IPR019525">
    <property type="entry name" value="Nrf1_NLS/DNA-bd_dimer"/>
</dbReference>
<comment type="subcellular location">
    <subcellularLocation>
        <location evidence="1">Nucleus</location>
    </subcellularLocation>
</comment>
<dbReference type="OrthoDB" id="10031051at2759"/>
<dbReference type="PANTHER" id="PTHR20338">
    <property type="entry name" value="NUCLEAR RESPIRATORY FACTOR 1"/>
    <property type="match status" value="1"/>
</dbReference>
<dbReference type="EMBL" id="DS985253">
    <property type="protein sequence ID" value="EDV21390.1"/>
    <property type="molecule type" value="Genomic_DNA"/>
</dbReference>
<dbReference type="Pfam" id="PF10491">
    <property type="entry name" value="Nrf1_DNA-bind"/>
    <property type="match status" value="1"/>
</dbReference>
<evidence type="ECO:0000256" key="4">
    <source>
        <dbReference type="ARBA" id="ARBA00023125"/>
    </source>
</evidence>
<dbReference type="GO" id="GO:0003677">
    <property type="term" value="F:DNA binding"/>
    <property type="evidence" value="ECO:0007669"/>
    <property type="project" value="UniProtKB-KW"/>
</dbReference>
<name>B3S6Y1_TRIAD</name>
<evidence type="ECO:0000259" key="7">
    <source>
        <dbReference type="Pfam" id="PF10491"/>
    </source>
</evidence>
<dbReference type="GO" id="GO:0005634">
    <property type="term" value="C:nucleus"/>
    <property type="evidence" value="ECO:0007669"/>
    <property type="project" value="UniProtKB-SubCell"/>
</dbReference>
<dbReference type="PhylomeDB" id="B3S6Y1"/>
<feature type="non-terminal residue" evidence="8">
    <location>
        <position position="247"/>
    </location>
</feature>
<proteinExistence type="inferred from homology"/>
<feature type="non-terminal residue" evidence="8">
    <location>
        <position position="1"/>
    </location>
</feature>
<dbReference type="OMA" id="PWANIRC"/>
<dbReference type="CTD" id="6757285"/>
<feature type="domain" description="Nuclear respiratory factor 1 NLS/DNA-binding dimerisation" evidence="7">
    <location>
        <begin position="35"/>
        <end position="245"/>
    </location>
</feature>
<keyword evidence="9" id="KW-1185">Reference proteome</keyword>
<evidence type="ECO:0000256" key="6">
    <source>
        <dbReference type="ARBA" id="ARBA00023242"/>
    </source>
</evidence>
<sequence length="247" mass="27852">DDRSEPSSPESAYDDGQLLNPNMNDEITNQLAISGPVGVAAAAAVATGRKRKRGHTFETNPSIRKRQQTRLLRKMRDVLDEYTVRVGQQAAIICCTPSKPNEIFKAFGAKPLEDVLRNLKPVIMQNLDNALQQQAPQVQQDNTGLFELPPLVCDGIPTPVDKMTQAQLRAFIPLMLKYSTGRGKPGWGKESLKPAWWPKDLPWQNVRSDARSEEEKQRVPWTQALRDIIKSCYKHHGREDLLPEFTD</sequence>
<dbReference type="eggNOG" id="ENOG502QTK1">
    <property type="taxonomic scope" value="Eukaryota"/>
</dbReference>
<evidence type="ECO:0000256" key="2">
    <source>
        <dbReference type="ARBA" id="ARBA00005713"/>
    </source>
</evidence>
<comment type="similarity">
    <text evidence="2">Belongs to the NRF1/Ewg family.</text>
</comment>
<dbReference type="GO" id="GO:0006357">
    <property type="term" value="P:regulation of transcription by RNA polymerase II"/>
    <property type="evidence" value="ECO:0007669"/>
    <property type="project" value="InterPro"/>
</dbReference>
<dbReference type="AlphaFoldDB" id="B3S6Y1"/>
<dbReference type="GeneID" id="6757285"/>
<dbReference type="KEGG" id="tad:TRIADDRAFT_2796"/>
<keyword evidence="4" id="KW-0238">DNA-binding</keyword>
<organism evidence="8 9">
    <name type="scientific">Trichoplax adhaerens</name>
    <name type="common">Trichoplax reptans</name>
    <dbReference type="NCBI Taxonomy" id="10228"/>
    <lineage>
        <taxon>Eukaryota</taxon>
        <taxon>Metazoa</taxon>
        <taxon>Placozoa</taxon>
        <taxon>Uniplacotomia</taxon>
        <taxon>Trichoplacea</taxon>
        <taxon>Trichoplacidae</taxon>
        <taxon>Trichoplax</taxon>
    </lineage>
</organism>
<dbReference type="RefSeq" id="XP_002115990.1">
    <property type="nucleotide sequence ID" value="XM_002115954.1"/>
</dbReference>
<dbReference type="GO" id="GO:0003700">
    <property type="term" value="F:DNA-binding transcription factor activity"/>
    <property type="evidence" value="ECO:0007669"/>
    <property type="project" value="InterPro"/>
</dbReference>
<evidence type="ECO:0000256" key="5">
    <source>
        <dbReference type="ARBA" id="ARBA00023163"/>
    </source>
</evidence>
<keyword evidence="6" id="KW-0539">Nucleus</keyword>
<protein>
    <recommendedName>
        <fullName evidence="7">Nuclear respiratory factor 1 NLS/DNA-binding dimerisation domain-containing protein</fullName>
    </recommendedName>
</protein>
<evidence type="ECO:0000256" key="1">
    <source>
        <dbReference type="ARBA" id="ARBA00004123"/>
    </source>
</evidence>
<dbReference type="HOGENOM" id="CLU_018156_0_0_1"/>
<accession>B3S6Y1</accession>
<keyword evidence="5" id="KW-0804">Transcription</keyword>
<evidence type="ECO:0000313" key="9">
    <source>
        <dbReference type="Proteomes" id="UP000009022"/>
    </source>
</evidence>